<dbReference type="AlphaFoldDB" id="A0A9P3FXD6"/>
<feature type="signal peptide" evidence="1">
    <location>
        <begin position="1"/>
        <end position="20"/>
    </location>
</feature>
<protein>
    <submittedName>
        <fullName evidence="2">Uncharacterized protein</fullName>
    </submittedName>
</protein>
<feature type="chain" id="PRO_5040313310" evidence="1">
    <location>
        <begin position="21"/>
        <end position="66"/>
    </location>
</feature>
<organism evidence="2 3">
    <name type="scientific">Phanerochaete sordida</name>
    <dbReference type="NCBI Taxonomy" id="48140"/>
    <lineage>
        <taxon>Eukaryota</taxon>
        <taxon>Fungi</taxon>
        <taxon>Dikarya</taxon>
        <taxon>Basidiomycota</taxon>
        <taxon>Agaricomycotina</taxon>
        <taxon>Agaricomycetes</taxon>
        <taxon>Polyporales</taxon>
        <taxon>Phanerochaetaceae</taxon>
        <taxon>Phanerochaete</taxon>
    </lineage>
</organism>
<accession>A0A9P3FXD6</accession>
<gene>
    <name evidence="2" type="ORF">PsYK624_000740</name>
</gene>
<comment type="caution">
    <text evidence="2">The sequence shown here is derived from an EMBL/GenBank/DDBJ whole genome shotgun (WGS) entry which is preliminary data.</text>
</comment>
<reference evidence="2 3" key="1">
    <citation type="submission" date="2021-08" db="EMBL/GenBank/DDBJ databases">
        <title>Draft Genome Sequence of Phanerochaete sordida strain YK-624.</title>
        <authorList>
            <person name="Mori T."/>
            <person name="Dohra H."/>
            <person name="Suzuki T."/>
            <person name="Kawagishi H."/>
            <person name="Hirai H."/>
        </authorList>
    </citation>
    <scope>NUCLEOTIDE SEQUENCE [LARGE SCALE GENOMIC DNA]</scope>
    <source>
        <strain evidence="2 3">YK-624</strain>
    </source>
</reference>
<dbReference type="Proteomes" id="UP000703269">
    <property type="component" value="Unassembled WGS sequence"/>
</dbReference>
<dbReference type="EMBL" id="BPQB01000001">
    <property type="protein sequence ID" value="GJE84000.1"/>
    <property type="molecule type" value="Genomic_DNA"/>
</dbReference>
<proteinExistence type="predicted"/>
<sequence>MQLSKLFAYSAALLATFVHAAPTPLDAEGLVQRPQSEAAILKARAEILRNGAHLSIGEIQNKAPSP</sequence>
<keyword evidence="3" id="KW-1185">Reference proteome</keyword>
<evidence type="ECO:0000256" key="1">
    <source>
        <dbReference type="SAM" id="SignalP"/>
    </source>
</evidence>
<keyword evidence="1" id="KW-0732">Signal</keyword>
<evidence type="ECO:0000313" key="2">
    <source>
        <dbReference type="EMBL" id="GJE84000.1"/>
    </source>
</evidence>
<name>A0A9P3FXD6_9APHY</name>
<evidence type="ECO:0000313" key="3">
    <source>
        <dbReference type="Proteomes" id="UP000703269"/>
    </source>
</evidence>